<keyword evidence="3" id="KW-1185">Reference proteome</keyword>
<dbReference type="OrthoDB" id="5189031at2"/>
<evidence type="ECO:0000313" key="2">
    <source>
        <dbReference type="EMBL" id="MRH19395.1"/>
    </source>
</evidence>
<evidence type="ECO:0000313" key="3">
    <source>
        <dbReference type="Proteomes" id="UP000466730"/>
    </source>
</evidence>
<accession>A0A844BDR5</accession>
<dbReference type="EMBL" id="WJPO01000001">
    <property type="protein sequence ID" value="MRH19395.1"/>
    <property type="molecule type" value="Genomic_DNA"/>
</dbReference>
<feature type="transmembrane region" description="Helical" evidence="1">
    <location>
        <begin position="165"/>
        <end position="185"/>
    </location>
</feature>
<feature type="transmembrane region" description="Helical" evidence="1">
    <location>
        <begin position="48"/>
        <end position="71"/>
    </location>
</feature>
<keyword evidence="1" id="KW-0812">Transmembrane</keyword>
<sequence>MMDPVKAILVFVATLFFVLSPLMSGGFSGFEPGQFPIPQENPPVQPAGYAFGIWGLIYVWLMISAGVGLFLRAKDETWEPARLPLILSLGPGAAWIGVASISPLWASVLLWLMLAMAIWALARTPFTDRWTLQAPVAVYAGWLTAASWVAVGLLGGGYGLFFGPVVWALIALAGALVTGALVLLALDRAPEYGGALIWALVGVIVANATTTPIIAFAAIAGAVLIGLLTVRAAT</sequence>
<organism evidence="2 3">
    <name type="scientific">Rhodovulum strictum</name>
    <dbReference type="NCBI Taxonomy" id="58314"/>
    <lineage>
        <taxon>Bacteria</taxon>
        <taxon>Pseudomonadati</taxon>
        <taxon>Pseudomonadota</taxon>
        <taxon>Alphaproteobacteria</taxon>
        <taxon>Rhodobacterales</taxon>
        <taxon>Paracoccaceae</taxon>
        <taxon>Rhodovulum</taxon>
    </lineage>
</organism>
<feature type="transmembrane region" description="Helical" evidence="1">
    <location>
        <begin position="108"/>
        <end position="126"/>
    </location>
</feature>
<feature type="transmembrane region" description="Helical" evidence="1">
    <location>
        <begin position="192"/>
        <end position="208"/>
    </location>
</feature>
<dbReference type="AlphaFoldDB" id="A0A844BDR5"/>
<reference evidence="2 3" key="1">
    <citation type="submission" date="2019-11" db="EMBL/GenBank/DDBJ databases">
        <title>Draft Whole-Genome sequence of the marine photosynthetic bacterium Rhodovulum strictum DSM 11289.</title>
        <authorList>
            <person name="Kyndt J.A."/>
            <person name="Meyer T.E."/>
        </authorList>
    </citation>
    <scope>NUCLEOTIDE SEQUENCE [LARGE SCALE GENOMIC DNA]</scope>
    <source>
        <strain evidence="2 3">DSM 11289</strain>
    </source>
</reference>
<keyword evidence="1" id="KW-0472">Membrane</keyword>
<evidence type="ECO:0000256" key="1">
    <source>
        <dbReference type="SAM" id="Phobius"/>
    </source>
</evidence>
<protein>
    <submittedName>
        <fullName evidence="2">Uncharacterized protein</fullName>
    </submittedName>
</protein>
<feature type="transmembrane region" description="Helical" evidence="1">
    <location>
        <begin position="138"/>
        <end position="159"/>
    </location>
</feature>
<proteinExistence type="predicted"/>
<keyword evidence="1" id="KW-1133">Transmembrane helix</keyword>
<feature type="transmembrane region" description="Helical" evidence="1">
    <location>
        <begin position="83"/>
        <end position="102"/>
    </location>
</feature>
<gene>
    <name evidence="2" type="ORF">GH815_00200</name>
</gene>
<name>A0A844BDR5_9RHOB</name>
<dbReference type="Proteomes" id="UP000466730">
    <property type="component" value="Unassembled WGS sequence"/>
</dbReference>
<feature type="transmembrane region" description="Helical" evidence="1">
    <location>
        <begin position="214"/>
        <end position="233"/>
    </location>
</feature>
<comment type="caution">
    <text evidence="2">The sequence shown here is derived from an EMBL/GenBank/DDBJ whole genome shotgun (WGS) entry which is preliminary data.</text>
</comment>